<keyword evidence="3" id="KW-0276">Fatty acid metabolism</keyword>
<dbReference type="GO" id="GO:0006631">
    <property type="term" value="P:fatty acid metabolic process"/>
    <property type="evidence" value="ECO:0007669"/>
    <property type="project" value="UniProtKB-KW"/>
</dbReference>
<dbReference type="InterPro" id="IPR042099">
    <property type="entry name" value="ANL_N_sf"/>
</dbReference>
<reference evidence="7" key="1">
    <citation type="submission" date="2019-09" db="EMBL/GenBank/DDBJ databases">
        <authorList>
            <person name="Teo W.F.A."/>
            <person name="Duangmal K."/>
        </authorList>
    </citation>
    <scope>NUCLEOTIDE SEQUENCE [LARGE SCALE GENOMIC DNA]</scope>
    <source>
        <strain evidence="7">K81G1</strain>
    </source>
</reference>
<dbReference type="SUPFAM" id="SSF56801">
    <property type="entry name" value="Acetyl-CoA synthetase-like"/>
    <property type="match status" value="1"/>
</dbReference>
<protein>
    <submittedName>
        <fullName evidence="7">Long-chain-fatty-acid--CoA ligase</fullName>
    </submittedName>
</protein>
<dbReference type="InterPro" id="IPR020845">
    <property type="entry name" value="AMP-binding_CS"/>
</dbReference>
<dbReference type="Gene3D" id="3.30.300.30">
    <property type="match status" value="1"/>
</dbReference>
<dbReference type="EMBL" id="VMNW02000059">
    <property type="protein sequence ID" value="KAA9155155.1"/>
    <property type="molecule type" value="Genomic_DNA"/>
</dbReference>
<dbReference type="PANTHER" id="PTHR43859">
    <property type="entry name" value="ACYL-ACTIVATING ENZYME"/>
    <property type="match status" value="1"/>
</dbReference>
<dbReference type="Pfam" id="PF13193">
    <property type="entry name" value="AMP-binding_C"/>
    <property type="match status" value="1"/>
</dbReference>
<comment type="similarity">
    <text evidence="1">Belongs to the ATP-dependent AMP-binding enzyme family.</text>
</comment>
<dbReference type="NCBIfam" id="NF006020">
    <property type="entry name" value="PRK08162.1"/>
    <property type="match status" value="1"/>
</dbReference>
<keyword evidence="2 7" id="KW-0436">Ligase</keyword>
<organism evidence="7 8">
    <name type="scientific">Amycolatopsis acidicola</name>
    <dbReference type="NCBI Taxonomy" id="2596893"/>
    <lineage>
        <taxon>Bacteria</taxon>
        <taxon>Bacillati</taxon>
        <taxon>Actinomycetota</taxon>
        <taxon>Actinomycetes</taxon>
        <taxon>Pseudonocardiales</taxon>
        <taxon>Pseudonocardiaceae</taxon>
        <taxon>Amycolatopsis</taxon>
    </lineage>
</organism>
<comment type="caution">
    <text evidence="7">The sequence shown here is derived from an EMBL/GenBank/DDBJ whole genome shotgun (WGS) entry which is preliminary data.</text>
</comment>
<dbReference type="Gene3D" id="3.40.50.12780">
    <property type="entry name" value="N-terminal domain of ligase-like"/>
    <property type="match status" value="1"/>
</dbReference>
<dbReference type="OrthoDB" id="9803968at2"/>
<name>A0A5N0UWA4_9PSEU</name>
<dbReference type="InterPro" id="IPR045851">
    <property type="entry name" value="AMP-bd_C_sf"/>
</dbReference>
<evidence type="ECO:0000256" key="2">
    <source>
        <dbReference type="ARBA" id="ARBA00022598"/>
    </source>
</evidence>
<evidence type="ECO:0000313" key="8">
    <source>
        <dbReference type="Proteomes" id="UP000319769"/>
    </source>
</evidence>
<dbReference type="InterPro" id="IPR000873">
    <property type="entry name" value="AMP-dep_synth/lig_dom"/>
</dbReference>
<keyword evidence="4" id="KW-0443">Lipid metabolism</keyword>
<evidence type="ECO:0000256" key="3">
    <source>
        <dbReference type="ARBA" id="ARBA00022832"/>
    </source>
</evidence>
<proteinExistence type="inferred from homology"/>
<sequence>MAVTEDTWYTPLTPLAFLERSAEVFPDKDAIVYGDRRTTYREFAAEATRVAHGLRSLGVEAGDRVAYLLPNIPEMLVAHFAVPLAGAVLVAINTRLAPAEIRYILDHSGAKVLVVDAALHGSVPPGLDLAGIVTVTDPASGASPDPAVGGLSYSDLLARGSDDPLPWTVSDERGTISINYTSGTTGRPKGVMYHHRGAYLNSLAEIVHSRHTPDSRYLWTLPMFHCNGWCTTWAVTAIGGTHVCLRAVDAGEIWRLLDSEGVTHLNGAPTVLVTIAGYDGAHPLEHEVVVTTAGAPPSPTVIRRMSELGARLTHVYGLTETYGPYTVCEPQESWLKLGIGERSKVMSRQGVGMIVTDGVRVVDEQMRDVPRDGVTMGEVVMRGNNVMSGYFADAEATENAFRGGWFHSGDLGVWHPDGYIQLRDRAKDIIVSGGENISTIEVEAAVDSHPAVLEVAVVGVPDEKWGERPKAYVVLRQGKSLEAAELLEHVRSQIARYKVPDAIEFVPELPKTSTGKIQKFQLRERDWGGRESRIQG</sequence>
<dbReference type="RefSeq" id="WP_144754751.1">
    <property type="nucleotide sequence ID" value="NZ_VMNW02000059.1"/>
</dbReference>
<accession>A0A5N0UWA4</accession>
<dbReference type="PANTHER" id="PTHR43859:SF4">
    <property type="entry name" value="BUTANOATE--COA LIGASE AAE1-RELATED"/>
    <property type="match status" value="1"/>
</dbReference>
<keyword evidence="8" id="KW-1185">Reference proteome</keyword>
<dbReference type="PROSITE" id="PS00455">
    <property type="entry name" value="AMP_BINDING"/>
    <property type="match status" value="1"/>
</dbReference>
<dbReference type="NCBIfam" id="NF004837">
    <property type="entry name" value="PRK06187.1"/>
    <property type="match status" value="1"/>
</dbReference>
<dbReference type="FunFam" id="3.30.300.30:FF:000008">
    <property type="entry name" value="2,3-dihydroxybenzoate-AMP ligase"/>
    <property type="match status" value="1"/>
</dbReference>
<feature type="domain" description="AMP-binding enzyme C-terminal" evidence="6">
    <location>
        <begin position="441"/>
        <end position="516"/>
    </location>
</feature>
<dbReference type="Proteomes" id="UP000319769">
    <property type="component" value="Unassembled WGS sequence"/>
</dbReference>
<evidence type="ECO:0000259" key="5">
    <source>
        <dbReference type="Pfam" id="PF00501"/>
    </source>
</evidence>
<dbReference type="AlphaFoldDB" id="A0A5N0UWA4"/>
<evidence type="ECO:0000256" key="1">
    <source>
        <dbReference type="ARBA" id="ARBA00006432"/>
    </source>
</evidence>
<evidence type="ECO:0000256" key="4">
    <source>
        <dbReference type="ARBA" id="ARBA00023098"/>
    </source>
</evidence>
<feature type="domain" description="AMP-dependent synthetase/ligase" evidence="5">
    <location>
        <begin position="18"/>
        <end position="391"/>
    </location>
</feature>
<dbReference type="CDD" id="cd12118">
    <property type="entry name" value="ttLC_FACS_AEE21_like"/>
    <property type="match status" value="1"/>
</dbReference>
<dbReference type="InterPro" id="IPR025110">
    <property type="entry name" value="AMP-bd_C"/>
</dbReference>
<dbReference type="Pfam" id="PF00501">
    <property type="entry name" value="AMP-binding"/>
    <property type="match status" value="1"/>
</dbReference>
<gene>
    <name evidence="7" type="ORF">FPZ12_030405</name>
</gene>
<evidence type="ECO:0000313" key="7">
    <source>
        <dbReference type="EMBL" id="KAA9155155.1"/>
    </source>
</evidence>
<evidence type="ECO:0000259" key="6">
    <source>
        <dbReference type="Pfam" id="PF13193"/>
    </source>
</evidence>
<dbReference type="GO" id="GO:0016874">
    <property type="term" value="F:ligase activity"/>
    <property type="evidence" value="ECO:0007669"/>
    <property type="project" value="UniProtKB-KW"/>
</dbReference>